<evidence type="ECO:0000313" key="1">
    <source>
        <dbReference type="EMBL" id="KAH7926874.1"/>
    </source>
</evidence>
<keyword evidence="2" id="KW-1185">Reference proteome</keyword>
<gene>
    <name evidence="1" type="ORF">BV22DRAFT_318121</name>
</gene>
<proteinExistence type="predicted"/>
<dbReference type="Proteomes" id="UP000790709">
    <property type="component" value="Unassembled WGS sequence"/>
</dbReference>
<dbReference type="EMBL" id="MU266375">
    <property type="protein sequence ID" value="KAH7926874.1"/>
    <property type="molecule type" value="Genomic_DNA"/>
</dbReference>
<sequence length="119" mass="12830">MGNAVTPNPRAPLPPPKRIMFKLKTALLASVAFVGFVSARCKSSNPSGYEYILQLWTGKDCTGGEALIHGANRGCNCNSDITFTVKSLVWTSGQKIIFYEVCRSLPASISMICSLVTTL</sequence>
<evidence type="ECO:0000313" key="2">
    <source>
        <dbReference type="Proteomes" id="UP000790709"/>
    </source>
</evidence>
<comment type="caution">
    <text evidence="1">The sequence shown here is derived from an EMBL/GenBank/DDBJ whole genome shotgun (WGS) entry which is preliminary data.</text>
</comment>
<reference evidence="1" key="1">
    <citation type="journal article" date="2021" name="New Phytol.">
        <title>Evolutionary innovations through gain and loss of genes in the ectomycorrhizal Boletales.</title>
        <authorList>
            <person name="Wu G."/>
            <person name="Miyauchi S."/>
            <person name="Morin E."/>
            <person name="Kuo A."/>
            <person name="Drula E."/>
            <person name="Varga T."/>
            <person name="Kohler A."/>
            <person name="Feng B."/>
            <person name="Cao Y."/>
            <person name="Lipzen A."/>
            <person name="Daum C."/>
            <person name="Hundley H."/>
            <person name="Pangilinan J."/>
            <person name="Johnson J."/>
            <person name="Barry K."/>
            <person name="LaButti K."/>
            <person name="Ng V."/>
            <person name="Ahrendt S."/>
            <person name="Min B."/>
            <person name="Choi I.G."/>
            <person name="Park H."/>
            <person name="Plett J.M."/>
            <person name="Magnuson J."/>
            <person name="Spatafora J.W."/>
            <person name="Nagy L.G."/>
            <person name="Henrissat B."/>
            <person name="Grigoriev I.V."/>
            <person name="Yang Z.L."/>
            <person name="Xu J."/>
            <person name="Martin F.M."/>
        </authorList>
    </citation>
    <scope>NUCLEOTIDE SEQUENCE</scope>
    <source>
        <strain evidence="1">KUC20120723A-06</strain>
    </source>
</reference>
<organism evidence="1 2">
    <name type="scientific">Leucogyrophana mollusca</name>
    <dbReference type="NCBI Taxonomy" id="85980"/>
    <lineage>
        <taxon>Eukaryota</taxon>
        <taxon>Fungi</taxon>
        <taxon>Dikarya</taxon>
        <taxon>Basidiomycota</taxon>
        <taxon>Agaricomycotina</taxon>
        <taxon>Agaricomycetes</taxon>
        <taxon>Agaricomycetidae</taxon>
        <taxon>Boletales</taxon>
        <taxon>Boletales incertae sedis</taxon>
        <taxon>Leucogyrophana</taxon>
    </lineage>
</organism>
<protein>
    <submittedName>
        <fullName evidence="1">Uncharacterized protein</fullName>
    </submittedName>
</protein>
<name>A0ACB8BMN2_9AGAM</name>
<accession>A0ACB8BMN2</accession>